<organism evidence="2 3">
    <name type="scientific">Pyronema omphalodes (strain CBS 100304)</name>
    <name type="common">Pyronema confluens</name>
    <dbReference type="NCBI Taxonomy" id="1076935"/>
    <lineage>
        <taxon>Eukaryota</taxon>
        <taxon>Fungi</taxon>
        <taxon>Dikarya</taxon>
        <taxon>Ascomycota</taxon>
        <taxon>Pezizomycotina</taxon>
        <taxon>Pezizomycetes</taxon>
        <taxon>Pezizales</taxon>
        <taxon>Pyronemataceae</taxon>
        <taxon>Pyronema</taxon>
    </lineage>
</organism>
<sequence length="440" mass="50488">MSLRPRLTTLLRRPPLLVLPSRLIQTQPPSTPTWRQPPSSGGHPWNHDPPRHPHERMKPGTSIFVMKSGTSLETPLFKFKGSQFPFAVVNADVVDNPLHPLYKRTEQQYKEKINQLNIYCIIPLAVHKNASVRNRIRRRITEAARRVLGEYGWGIDGEPIDQKKKKKKEVGEKNGGYERTAERMVAGILEDSITATPDRKEKLLGTMAFWPTYKAVSADWEELMKLVRQAVDKLLVLKGCKGAETKISRQRIGEYKEVRSMARNSNQREREERGEQIQKLPVKRGVQERKYPVIGDGQDKRRDNFGPVRGADQQSGGYGGQERQQQSQRRDDRQNFNNNRDDSRPLIRRQGNEGAQQQNSSREESRPMIRRPGGNDGAQRQNNSRDEARPMIRRPGGNEGGQRPSSPVRSNSQSQREPRPTQQQLTQKTRPPMDWRSRGI</sequence>
<proteinExistence type="predicted"/>
<feature type="compositionally biased region" description="Basic and acidic residues" evidence="1">
    <location>
        <begin position="328"/>
        <end position="345"/>
    </location>
</feature>
<dbReference type="AlphaFoldDB" id="U4L8Z4"/>
<gene>
    <name evidence="2" type="ORF">PCON_13121</name>
</gene>
<evidence type="ECO:0000313" key="3">
    <source>
        <dbReference type="Proteomes" id="UP000018144"/>
    </source>
</evidence>
<feature type="region of interest" description="Disordered" evidence="1">
    <location>
        <begin position="259"/>
        <end position="440"/>
    </location>
</feature>
<dbReference type="STRING" id="1076935.U4L8Z4"/>
<dbReference type="OrthoDB" id="10489456at2759"/>
<accession>U4L8Z4</accession>
<reference evidence="2 3" key="1">
    <citation type="journal article" date="2013" name="PLoS Genet.">
        <title>The genome and development-dependent transcriptomes of Pyronema confluens: a window into fungal evolution.</title>
        <authorList>
            <person name="Traeger S."/>
            <person name="Altegoer F."/>
            <person name="Freitag M."/>
            <person name="Gabaldon T."/>
            <person name="Kempken F."/>
            <person name="Kumar A."/>
            <person name="Marcet-Houben M."/>
            <person name="Poggeler S."/>
            <person name="Stajich J.E."/>
            <person name="Nowrousian M."/>
        </authorList>
    </citation>
    <scope>NUCLEOTIDE SEQUENCE [LARGE SCALE GENOMIC DNA]</scope>
    <source>
        <strain evidence="3">CBS 100304</strain>
        <tissue evidence="2">Vegetative mycelium</tissue>
    </source>
</reference>
<feature type="compositionally biased region" description="Basic and acidic residues" evidence="1">
    <location>
        <begin position="45"/>
        <end position="58"/>
    </location>
</feature>
<dbReference type="EMBL" id="HF935853">
    <property type="protein sequence ID" value="CCX13528.1"/>
    <property type="molecule type" value="Genomic_DNA"/>
</dbReference>
<keyword evidence="3" id="KW-1185">Reference proteome</keyword>
<feature type="compositionally biased region" description="Polar residues" evidence="1">
    <location>
        <begin position="24"/>
        <end position="39"/>
    </location>
</feature>
<evidence type="ECO:0000256" key="1">
    <source>
        <dbReference type="SAM" id="MobiDB-lite"/>
    </source>
</evidence>
<evidence type="ECO:0000313" key="2">
    <source>
        <dbReference type="EMBL" id="CCX13528.1"/>
    </source>
</evidence>
<feature type="compositionally biased region" description="Basic and acidic residues" evidence="1">
    <location>
        <begin position="259"/>
        <end position="276"/>
    </location>
</feature>
<feature type="compositionally biased region" description="Basic and acidic residues" evidence="1">
    <location>
        <begin position="431"/>
        <end position="440"/>
    </location>
</feature>
<feature type="region of interest" description="Disordered" evidence="1">
    <location>
        <begin position="21"/>
        <end position="58"/>
    </location>
</feature>
<feature type="compositionally biased region" description="Polar residues" evidence="1">
    <location>
        <begin position="403"/>
        <end position="429"/>
    </location>
</feature>
<protein>
    <submittedName>
        <fullName evidence="2">Uncharacterized protein</fullName>
    </submittedName>
</protein>
<dbReference type="Proteomes" id="UP000018144">
    <property type="component" value="Unassembled WGS sequence"/>
</dbReference>
<feature type="compositionally biased region" description="Basic and acidic residues" evidence="1">
    <location>
        <begin position="285"/>
        <end position="304"/>
    </location>
</feature>
<name>U4L8Z4_PYROM</name>